<comment type="caution">
    <text evidence="2">The sequence shown here is derived from an EMBL/GenBank/DDBJ whole genome shotgun (WGS) entry which is preliminary data.</text>
</comment>
<dbReference type="InterPro" id="IPR051783">
    <property type="entry name" value="NAD(P)-dependent_oxidoreduct"/>
</dbReference>
<dbReference type="EMBL" id="JAVFKD010000012">
    <property type="protein sequence ID" value="KAK5992743.1"/>
    <property type="molecule type" value="Genomic_DNA"/>
</dbReference>
<dbReference type="Gene3D" id="3.40.50.720">
    <property type="entry name" value="NAD(P)-binding Rossmann-like Domain"/>
    <property type="match status" value="1"/>
</dbReference>
<evidence type="ECO:0000313" key="2">
    <source>
        <dbReference type="EMBL" id="KAK5992743.1"/>
    </source>
</evidence>
<sequence>MAVKVFLTGVTGYIGGNAFDYIYNAHKENEYTVLIRDEKRAEQVKAKYPTVKFVYGTLDDTDIVEKAATEADVVVHTADSSDNVPGATAIAKGLEAGHTPENPGYWIHLSGTGILTWFDEFNNRGGEPPVPEQKYYDVDGVDRLVTLPDRAFHRNVDKLVQDSISDSVKVLILCPPTIYGVGSGPVNTRSIQVPSLVKITLRDGYAPIIGQGLTEWDNVHIDDLGDLYVKLFDATQDAEKKNNPEIFGLNAYFFAAGGVHLWSDIARQITGEVKNQGFRQDAETKNITISEVSALESGSTSWGYNSKGVAQRAKKYLGWEPKGVPLEATIADLVKSEAKALGL</sequence>
<dbReference type="PANTHER" id="PTHR48079:SF6">
    <property type="entry name" value="NAD(P)-BINDING DOMAIN-CONTAINING PROTEIN-RELATED"/>
    <property type="match status" value="1"/>
</dbReference>
<dbReference type="PANTHER" id="PTHR48079">
    <property type="entry name" value="PROTEIN YEEZ"/>
    <property type="match status" value="1"/>
</dbReference>
<evidence type="ECO:0000313" key="3">
    <source>
        <dbReference type="Proteomes" id="UP001338125"/>
    </source>
</evidence>
<feature type="domain" description="NAD(P)-binding" evidence="1">
    <location>
        <begin position="9"/>
        <end position="94"/>
    </location>
</feature>
<accession>A0ABR0SKP4</accession>
<evidence type="ECO:0000259" key="1">
    <source>
        <dbReference type="Pfam" id="PF13460"/>
    </source>
</evidence>
<dbReference type="InterPro" id="IPR016040">
    <property type="entry name" value="NAD(P)-bd_dom"/>
</dbReference>
<name>A0ABR0SKP4_9HYPO</name>
<dbReference type="SUPFAM" id="SSF51735">
    <property type="entry name" value="NAD(P)-binding Rossmann-fold domains"/>
    <property type="match status" value="1"/>
</dbReference>
<keyword evidence="3" id="KW-1185">Reference proteome</keyword>
<reference evidence="2 3" key="1">
    <citation type="submission" date="2024-01" db="EMBL/GenBank/DDBJ databases">
        <title>Complete genome of Cladobotryum mycophilum ATHUM6906.</title>
        <authorList>
            <person name="Christinaki A.C."/>
            <person name="Myridakis A.I."/>
            <person name="Kouvelis V.N."/>
        </authorList>
    </citation>
    <scope>NUCLEOTIDE SEQUENCE [LARGE SCALE GENOMIC DNA]</scope>
    <source>
        <strain evidence="2 3">ATHUM6906</strain>
    </source>
</reference>
<protein>
    <submittedName>
        <fullName evidence="2">Oxidase ucsJ</fullName>
    </submittedName>
</protein>
<dbReference type="Pfam" id="PF13460">
    <property type="entry name" value="NAD_binding_10"/>
    <property type="match status" value="1"/>
</dbReference>
<proteinExistence type="predicted"/>
<dbReference type="Proteomes" id="UP001338125">
    <property type="component" value="Unassembled WGS sequence"/>
</dbReference>
<organism evidence="2 3">
    <name type="scientific">Cladobotryum mycophilum</name>
    <dbReference type="NCBI Taxonomy" id="491253"/>
    <lineage>
        <taxon>Eukaryota</taxon>
        <taxon>Fungi</taxon>
        <taxon>Dikarya</taxon>
        <taxon>Ascomycota</taxon>
        <taxon>Pezizomycotina</taxon>
        <taxon>Sordariomycetes</taxon>
        <taxon>Hypocreomycetidae</taxon>
        <taxon>Hypocreales</taxon>
        <taxon>Hypocreaceae</taxon>
        <taxon>Cladobotryum</taxon>
    </lineage>
</organism>
<gene>
    <name evidence="2" type="ORF">PT974_06159</name>
</gene>
<dbReference type="InterPro" id="IPR036291">
    <property type="entry name" value="NAD(P)-bd_dom_sf"/>
</dbReference>